<keyword evidence="1" id="KW-1133">Transmembrane helix</keyword>
<dbReference type="RefSeq" id="YP_010654803.1">
    <property type="nucleotide sequence ID" value="NC_070816.1"/>
</dbReference>
<evidence type="ECO:0000313" key="3">
    <source>
        <dbReference type="Proteomes" id="UP000326737"/>
    </source>
</evidence>
<evidence type="ECO:0000256" key="1">
    <source>
        <dbReference type="SAM" id="Phobius"/>
    </source>
</evidence>
<reference evidence="2 3" key="1">
    <citation type="submission" date="2019-09" db="EMBL/GenBank/DDBJ databases">
        <authorList>
            <person name="Silva M.P."/>
            <person name="Gonzalez K."/>
            <person name="Koka A.K."/>
            <person name="Cabrera L."/>
            <person name="Cambron D.A."/>
            <person name="Diaz-Ariza A.M."/>
            <person name="Escobar S.L."/>
            <person name="Gali A.E."/>
            <person name="Garcia A."/>
            <person name="Gonzalez K.S."/>
            <person name="Mejia V.A."/>
            <person name="Morales N.J."/>
            <person name="Puente P.E."/>
            <person name="Ramos S.M."/>
            <person name="Rivera A.M."/>
            <person name="Ruas A.M."/>
            <person name="Ruiz E.O."/>
            <person name="Rustin G.O."/>
            <person name="Santana P.N."/>
            <person name="Alonso A."/>
            <person name="Arias E."/>
            <person name="Boaretto D."/>
            <person name="Casey G.B."/>
            <person name="Fernandez S.D."/>
            <person name="Flores B.C."/>
            <person name="Gonzalez C.A."/>
            <person name="Hernandez L.A."/>
            <person name="Lormand T.I."/>
            <person name="Oro J.D."/>
            <person name="Pineiro L."/>
            <person name="Quintana A.E."/>
            <person name="Solorzano G.E."/>
            <person name="Waikel P.A."/>
            <person name="Dougan K.E."/>
            <person name="Rodriguez-Lanetty M."/>
            <person name="Ball S.L."/>
            <person name="Garlena R.A."/>
            <person name="Russell D.A."/>
            <person name="Pope W.H."/>
            <person name="Jacobs-Sera D."/>
            <person name="Hatfull G.F."/>
        </authorList>
    </citation>
    <scope>NUCLEOTIDE SEQUENCE [LARGE SCALE GENOMIC DNA]</scope>
</reference>
<keyword evidence="1" id="KW-0812">Transmembrane</keyword>
<dbReference type="EMBL" id="MN428053">
    <property type="protein sequence ID" value="QFP96636.1"/>
    <property type="molecule type" value="Genomic_DNA"/>
</dbReference>
<protein>
    <submittedName>
        <fullName evidence="2">Membrane protein</fullName>
    </submittedName>
</protein>
<keyword evidence="1" id="KW-0472">Membrane</keyword>
<accession>A0A5P8DCB3</accession>
<proteinExistence type="predicted"/>
<gene>
    <name evidence="2" type="primary">20</name>
    <name evidence="2" type="ORF">SEA_DENISE_20</name>
</gene>
<dbReference type="KEGG" id="vg:77930656"/>
<feature type="transmembrane region" description="Helical" evidence="1">
    <location>
        <begin position="26"/>
        <end position="49"/>
    </location>
</feature>
<dbReference type="GeneID" id="77930656"/>
<keyword evidence="3" id="KW-1185">Reference proteome</keyword>
<sequence>MTDNLEQGPDETPPQQGRPNLMPAMWLINLVAVVILLIWVTSIVVRIMWPDRGIVFPPSIDGAMLIVAGFLFAGNLKERWFTNGGDDKR</sequence>
<dbReference type="Proteomes" id="UP000326737">
    <property type="component" value="Segment"/>
</dbReference>
<feature type="transmembrane region" description="Helical" evidence="1">
    <location>
        <begin position="55"/>
        <end position="73"/>
    </location>
</feature>
<organism evidence="2 3">
    <name type="scientific">Gordonia phage Denise</name>
    <dbReference type="NCBI Taxonomy" id="2652879"/>
    <lineage>
        <taxon>Viruses</taxon>
        <taxon>Duplodnaviria</taxon>
        <taxon>Heunggongvirae</taxon>
        <taxon>Uroviricota</taxon>
        <taxon>Caudoviricetes</taxon>
        <taxon>Denisevirus</taxon>
        <taxon>Denisevirus denise</taxon>
    </lineage>
</organism>
<name>A0A5P8DCB3_9CAUD</name>
<evidence type="ECO:0000313" key="2">
    <source>
        <dbReference type="EMBL" id="QFP96636.1"/>
    </source>
</evidence>